<protein>
    <recommendedName>
        <fullName evidence="3">Chemokine interleukin-8-like domain-containing protein</fullName>
    </recommendedName>
</protein>
<dbReference type="AlphaFoldDB" id="A0ABD1K197"/>
<dbReference type="GO" id="GO:0005125">
    <property type="term" value="F:cytokine activity"/>
    <property type="evidence" value="ECO:0007669"/>
    <property type="project" value="UniProtKB-KW"/>
</dbReference>
<reference evidence="4 5" key="1">
    <citation type="submission" date="2024-09" db="EMBL/GenBank/DDBJ databases">
        <title>A chromosome-level genome assembly of Gray's grenadier anchovy, Coilia grayii.</title>
        <authorList>
            <person name="Fu Z."/>
        </authorList>
    </citation>
    <scope>NUCLEOTIDE SEQUENCE [LARGE SCALE GENOMIC DNA]</scope>
    <source>
        <strain evidence="4">G4</strain>
        <tissue evidence="4">Muscle</tissue>
    </source>
</reference>
<dbReference type="SUPFAM" id="SSF54117">
    <property type="entry name" value="Interleukin 8-like chemokines"/>
    <property type="match status" value="1"/>
</dbReference>
<dbReference type="InterPro" id="IPR036048">
    <property type="entry name" value="Interleukin_8-like_sf"/>
</dbReference>
<evidence type="ECO:0000259" key="3">
    <source>
        <dbReference type="SMART" id="SM00199"/>
    </source>
</evidence>
<dbReference type="Proteomes" id="UP001591681">
    <property type="component" value="Unassembled WGS sequence"/>
</dbReference>
<evidence type="ECO:0000313" key="4">
    <source>
        <dbReference type="EMBL" id="KAL2092892.1"/>
    </source>
</evidence>
<gene>
    <name evidence="4" type="ORF">ACEWY4_012690</name>
</gene>
<organism evidence="4 5">
    <name type="scientific">Coilia grayii</name>
    <name type="common">Gray's grenadier anchovy</name>
    <dbReference type="NCBI Taxonomy" id="363190"/>
    <lineage>
        <taxon>Eukaryota</taxon>
        <taxon>Metazoa</taxon>
        <taxon>Chordata</taxon>
        <taxon>Craniata</taxon>
        <taxon>Vertebrata</taxon>
        <taxon>Euteleostomi</taxon>
        <taxon>Actinopterygii</taxon>
        <taxon>Neopterygii</taxon>
        <taxon>Teleostei</taxon>
        <taxon>Clupei</taxon>
        <taxon>Clupeiformes</taxon>
        <taxon>Clupeoidei</taxon>
        <taxon>Engraulidae</taxon>
        <taxon>Coilinae</taxon>
        <taxon>Coilia</taxon>
    </lineage>
</organism>
<dbReference type="InterPro" id="IPR001811">
    <property type="entry name" value="Chemokine_IL8-like_dom"/>
</dbReference>
<feature type="signal peptide" evidence="2">
    <location>
        <begin position="1"/>
        <end position="21"/>
    </location>
</feature>
<dbReference type="EMBL" id="JBHFQA010000010">
    <property type="protein sequence ID" value="KAL2092892.1"/>
    <property type="molecule type" value="Genomic_DNA"/>
</dbReference>
<dbReference type="GO" id="GO:0005615">
    <property type="term" value="C:extracellular space"/>
    <property type="evidence" value="ECO:0007669"/>
    <property type="project" value="UniProtKB-KW"/>
</dbReference>
<name>A0ABD1K197_9TELE</name>
<evidence type="ECO:0000256" key="1">
    <source>
        <dbReference type="ARBA" id="ARBA00022514"/>
    </source>
</evidence>
<feature type="chain" id="PRO_5044742444" description="Chemokine interleukin-8-like domain-containing protein" evidence="2">
    <location>
        <begin position="22"/>
        <end position="101"/>
    </location>
</feature>
<feature type="domain" description="Chemokine interleukin-8-like" evidence="3">
    <location>
        <begin position="23"/>
        <end position="86"/>
    </location>
</feature>
<comment type="caution">
    <text evidence="4">The sequence shown here is derived from an EMBL/GenBank/DDBJ whole genome shotgun (WGS) entry which is preliminary data.</text>
</comment>
<dbReference type="SMART" id="SM00199">
    <property type="entry name" value="SCY"/>
    <property type="match status" value="1"/>
</dbReference>
<evidence type="ECO:0000256" key="2">
    <source>
        <dbReference type="SAM" id="SignalP"/>
    </source>
</evidence>
<accession>A0ABD1K197</accession>
<dbReference type="Gene3D" id="2.40.50.40">
    <property type="match status" value="1"/>
</dbReference>
<keyword evidence="2" id="KW-0732">Signal</keyword>
<evidence type="ECO:0000313" key="5">
    <source>
        <dbReference type="Proteomes" id="UP001591681"/>
    </source>
</evidence>
<keyword evidence="5" id="KW-1185">Reference proteome</keyword>
<proteinExistence type="predicted"/>
<sequence>MNVRVLSLLLFFTVLFISTDGRPPKCCVAVSKRVRPDILRSVLSYEVQRSSGLCDINAIIIHTQKIKRICVHPKMKRRIDRMLKKKLLKERMLSSFKLPAP</sequence>
<keyword evidence="1" id="KW-0202">Cytokine</keyword>
<dbReference type="Pfam" id="PF00048">
    <property type="entry name" value="IL8"/>
    <property type="match status" value="1"/>
</dbReference>